<dbReference type="AlphaFoldDB" id="A0A7N0RCV8"/>
<dbReference type="EnsemblPlants" id="Kaladp0008s0547.1.v1.1">
    <property type="protein sequence ID" value="Kaladp0008s0547.1.v1.1"/>
    <property type="gene ID" value="Kaladp0008s0547.v1.1"/>
</dbReference>
<evidence type="ECO:0000313" key="3">
    <source>
        <dbReference type="Proteomes" id="UP000594263"/>
    </source>
</evidence>
<accession>A0A7N0RCV8</accession>
<dbReference type="GO" id="GO:0009507">
    <property type="term" value="C:chloroplast"/>
    <property type="evidence" value="ECO:0007669"/>
    <property type="project" value="EnsemblPlants"/>
</dbReference>
<sequence>MSCWASSSAPPFAHLSPPRPFQPKLRRPTSLLALPDSGSSRPATAPDEQQLNLSVLRFTLGIPGLDESYLPRWIGYGFGSLLVLNHLAGGSNSITPAQLRTETLGLSLAAFSVALPYLGRFLKGSTISDQATLPEDAKQIFVMSQSGSDSRMEDLAWATYVLLRNTNSISVIISVRDELCVRGYWSTPGDLSKGEMLDWFKSQISGIGLCDMRDVLYFPQFTYSEQWKMLPKGIQSLIVQPITCASSKLGEGTVRHEGFILLASNLSYAFSEKDRAWIRAIGNKFKGVASDQSLVN</sequence>
<dbReference type="PANTHER" id="PTHR36403:SF1">
    <property type="entry name" value="PROTEIN COFACTOR ASSEMBLY OF COMPLEX C SUBUNIT B CCB2, CHLOROPLASTIC"/>
    <property type="match status" value="1"/>
</dbReference>
<dbReference type="GO" id="GO:0010190">
    <property type="term" value="P:cytochrome b6f complex assembly"/>
    <property type="evidence" value="ECO:0007669"/>
    <property type="project" value="EnsemblPlants"/>
</dbReference>
<dbReference type="InterPro" id="IPR021325">
    <property type="entry name" value="CCB2/CCB4"/>
</dbReference>
<keyword evidence="3" id="KW-1185">Reference proteome</keyword>
<proteinExistence type="predicted"/>
<feature type="region of interest" description="Disordered" evidence="1">
    <location>
        <begin position="1"/>
        <end position="23"/>
    </location>
</feature>
<dbReference type="Gramene" id="Kaladp0008s0547.1.v1.1">
    <property type="protein sequence ID" value="Kaladp0008s0547.1.v1.1"/>
    <property type="gene ID" value="Kaladp0008s0547.v1.1"/>
</dbReference>
<protein>
    <recommendedName>
        <fullName evidence="4">Protein COFACTOR ASSEMBLY OF COMPLEX C SUBUNIT B CCB2, chloroplastic</fullName>
    </recommendedName>
</protein>
<evidence type="ECO:0000256" key="1">
    <source>
        <dbReference type="SAM" id="MobiDB-lite"/>
    </source>
</evidence>
<dbReference type="Gramene" id="Kaladp0008s0547.2.v1.1">
    <property type="protein sequence ID" value="Kaladp0008s0547.2.v1.1"/>
    <property type="gene ID" value="Kaladp0008s0547.v1.1"/>
</dbReference>
<dbReference type="Pfam" id="PF11152">
    <property type="entry name" value="CCB2_CCB4"/>
    <property type="match status" value="1"/>
</dbReference>
<dbReference type="InterPro" id="IPR044970">
    <property type="entry name" value="CCB2"/>
</dbReference>
<name>A0A7N0RCV8_KALFE</name>
<reference evidence="2" key="1">
    <citation type="submission" date="2021-01" db="UniProtKB">
        <authorList>
            <consortium name="EnsemblPlants"/>
        </authorList>
    </citation>
    <scope>IDENTIFICATION</scope>
</reference>
<evidence type="ECO:0000313" key="2">
    <source>
        <dbReference type="EnsemblPlants" id="Kaladp0008s0547.1.v1.1"/>
    </source>
</evidence>
<dbReference type="PANTHER" id="PTHR36403">
    <property type="entry name" value="PROTEIN COFACTOR ASSEMBLY OF COMPLEX C SUBUNIT B CCB2, CHLOROPLASTIC"/>
    <property type="match status" value="1"/>
</dbReference>
<organism evidence="2 3">
    <name type="scientific">Kalanchoe fedtschenkoi</name>
    <name type="common">Lavender scallops</name>
    <name type="synonym">South American air plant</name>
    <dbReference type="NCBI Taxonomy" id="63787"/>
    <lineage>
        <taxon>Eukaryota</taxon>
        <taxon>Viridiplantae</taxon>
        <taxon>Streptophyta</taxon>
        <taxon>Embryophyta</taxon>
        <taxon>Tracheophyta</taxon>
        <taxon>Spermatophyta</taxon>
        <taxon>Magnoliopsida</taxon>
        <taxon>eudicotyledons</taxon>
        <taxon>Gunneridae</taxon>
        <taxon>Pentapetalae</taxon>
        <taxon>Saxifragales</taxon>
        <taxon>Crassulaceae</taxon>
        <taxon>Kalanchoe</taxon>
    </lineage>
</organism>
<evidence type="ECO:0008006" key="4">
    <source>
        <dbReference type="Google" id="ProtNLM"/>
    </source>
</evidence>
<dbReference type="OMA" id="DWFEKQI"/>
<dbReference type="Proteomes" id="UP000594263">
    <property type="component" value="Unplaced"/>
</dbReference>
<dbReference type="EnsemblPlants" id="Kaladp0008s0547.2.v1.1">
    <property type="protein sequence ID" value="Kaladp0008s0547.2.v1.1"/>
    <property type="gene ID" value="Kaladp0008s0547.v1.1"/>
</dbReference>